<evidence type="ECO:0000256" key="1">
    <source>
        <dbReference type="HAMAP-Rule" id="MF_00302"/>
    </source>
</evidence>
<dbReference type="HAMAP" id="MF_00302">
    <property type="entry name" value="ClpS"/>
    <property type="match status" value="1"/>
</dbReference>
<dbReference type="AlphaFoldDB" id="A0A7V8VCR2"/>
<organism evidence="4 5">
    <name type="scientific">Thermogemmata fonticola</name>
    <dbReference type="NCBI Taxonomy" id="2755323"/>
    <lineage>
        <taxon>Bacteria</taxon>
        <taxon>Pseudomonadati</taxon>
        <taxon>Planctomycetota</taxon>
        <taxon>Planctomycetia</taxon>
        <taxon>Gemmatales</taxon>
        <taxon>Gemmataceae</taxon>
        <taxon>Thermogemmata</taxon>
    </lineage>
</organism>
<proteinExistence type="inferred from homology"/>
<evidence type="ECO:0000256" key="2">
    <source>
        <dbReference type="SAM" id="MobiDB-lite"/>
    </source>
</evidence>
<evidence type="ECO:0000313" key="5">
    <source>
        <dbReference type="Proteomes" id="UP000542342"/>
    </source>
</evidence>
<reference evidence="4 5" key="1">
    <citation type="submission" date="2020-07" db="EMBL/GenBank/DDBJ databases">
        <title>Thermogemmata thermophila gen. nov., sp. nov., a novel moderate thermophilic planctomycete from a Kamchatka hot spring.</title>
        <authorList>
            <person name="Elcheninov A.G."/>
            <person name="Podosokorskaya O.A."/>
            <person name="Kovaleva O.L."/>
            <person name="Novikov A."/>
            <person name="Bonch-Osmolovskaya E.A."/>
            <person name="Toshchakov S.V."/>
            <person name="Kublanov I.V."/>
        </authorList>
    </citation>
    <scope>NUCLEOTIDE SEQUENCE [LARGE SCALE GENOMIC DNA]</scope>
    <source>
        <strain evidence="4 5">2918</strain>
    </source>
</reference>
<keyword evidence="4" id="KW-0645">Protease</keyword>
<dbReference type="Pfam" id="PF02617">
    <property type="entry name" value="ClpS"/>
    <property type="match status" value="1"/>
</dbReference>
<evidence type="ECO:0000259" key="3">
    <source>
        <dbReference type="Pfam" id="PF02617"/>
    </source>
</evidence>
<feature type="domain" description="Adaptor protein ClpS core" evidence="3">
    <location>
        <begin position="20"/>
        <end position="87"/>
    </location>
</feature>
<accession>A0A7V8VCR2</accession>
<dbReference type="GO" id="GO:0006508">
    <property type="term" value="P:proteolysis"/>
    <property type="evidence" value="ECO:0007669"/>
    <property type="project" value="UniProtKB-UniRule"/>
</dbReference>
<feature type="region of interest" description="Disordered" evidence="2">
    <location>
        <begin position="1"/>
        <end position="21"/>
    </location>
</feature>
<sequence length="109" mass="12173">MTMPLPSTIPHTEPETTTQRHPPYAVVLHNDDLNTMEFVVGVLRKVFGYSWPRCVALMLEAHHKGRSTVWIGPLEVAELKADQIRACGPDPEQVHRGAQPLQVTVEPLS</sequence>
<keyword evidence="4" id="KW-0378">Hydrolase</keyword>
<comment type="function">
    <text evidence="1">Involved in the modulation of the specificity of the ClpAP-mediated ATP-dependent protein degradation.</text>
</comment>
<name>A0A7V8VCR2_9BACT</name>
<dbReference type="GO" id="GO:0030163">
    <property type="term" value="P:protein catabolic process"/>
    <property type="evidence" value="ECO:0007669"/>
    <property type="project" value="InterPro"/>
</dbReference>
<comment type="similarity">
    <text evidence="1">Belongs to the ClpS family.</text>
</comment>
<protein>
    <recommendedName>
        <fullName evidence="1">ATP-dependent Clp protease adapter protein ClpS</fullName>
    </recommendedName>
</protein>
<dbReference type="InterPro" id="IPR022935">
    <property type="entry name" value="ClpS"/>
</dbReference>
<dbReference type="PANTHER" id="PTHR33473:SF19">
    <property type="entry name" value="ATP-DEPENDENT CLP PROTEASE ADAPTER PROTEIN CLPS"/>
    <property type="match status" value="1"/>
</dbReference>
<comment type="caution">
    <text evidence="4">The sequence shown here is derived from an EMBL/GenBank/DDBJ whole genome shotgun (WGS) entry which is preliminary data.</text>
</comment>
<dbReference type="SUPFAM" id="SSF54736">
    <property type="entry name" value="ClpS-like"/>
    <property type="match status" value="1"/>
</dbReference>
<comment type="subunit">
    <text evidence="1">Binds to the N-terminal domain of the chaperone ClpA.</text>
</comment>
<keyword evidence="5" id="KW-1185">Reference proteome</keyword>
<dbReference type="RefSeq" id="WP_194536985.1">
    <property type="nucleotide sequence ID" value="NZ_JACEFB010000002.1"/>
</dbReference>
<dbReference type="EMBL" id="JACEFB010000002">
    <property type="protein sequence ID" value="MBA2225571.1"/>
    <property type="molecule type" value="Genomic_DNA"/>
</dbReference>
<evidence type="ECO:0000313" key="4">
    <source>
        <dbReference type="EMBL" id="MBA2225571.1"/>
    </source>
</evidence>
<dbReference type="PANTHER" id="PTHR33473">
    <property type="entry name" value="ATP-DEPENDENT CLP PROTEASE ADAPTER PROTEIN CLPS1, CHLOROPLASTIC"/>
    <property type="match status" value="1"/>
</dbReference>
<gene>
    <name evidence="1" type="primary">clpS</name>
    <name evidence="4" type="ORF">H0921_05270</name>
</gene>
<dbReference type="GO" id="GO:0008233">
    <property type="term" value="F:peptidase activity"/>
    <property type="evidence" value="ECO:0007669"/>
    <property type="project" value="UniProtKB-KW"/>
</dbReference>
<dbReference type="Gene3D" id="3.30.1390.10">
    <property type="match status" value="1"/>
</dbReference>
<dbReference type="Proteomes" id="UP000542342">
    <property type="component" value="Unassembled WGS sequence"/>
</dbReference>
<dbReference type="InterPro" id="IPR014719">
    <property type="entry name" value="Ribosomal_bL12_C/ClpS-like"/>
</dbReference>
<dbReference type="InterPro" id="IPR003769">
    <property type="entry name" value="ClpS_core"/>
</dbReference>